<dbReference type="PANTHER" id="PTHR48111:SF73">
    <property type="entry name" value="ALKALINE PHOSPHATASE SYNTHESIS TRANSCRIPTIONAL REGULATORY PROTEIN PHOP"/>
    <property type="match status" value="1"/>
</dbReference>
<sequence length="235" mass="27149">MGKILIVEDEKNIRELVKFNLEGAGFKVLTASNGKEALEKISTNIDLVVLDLMLPEIDGMEVCRRLRADEKLKKIAIIMLTAKGEELERILGLEMGADDYMTKPFSPRELIARIKAIFRRMEELKLDKDTIKDEIIIAGDFKIDISRHEVKFKDENISLTLKEFELLRYLILNQGRVLSRNLLLEKIWGYEYAGDTRTVDVHIRRLRKKSSSEYIKTVRGVGYKFVKVETDGDKK</sequence>
<dbReference type="CDD" id="cd00383">
    <property type="entry name" value="trans_reg_C"/>
    <property type="match status" value="1"/>
</dbReference>
<keyword evidence="2 8" id="KW-0597">Phosphoprotein</keyword>
<keyword evidence="3" id="KW-0902">Two-component regulatory system</keyword>
<organism evidence="12 13">
    <name type="scientific">Halanaerobium hydrogeniformans</name>
    <name type="common">Halanaerobium sp. (strain sapolanicus)</name>
    <dbReference type="NCBI Taxonomy" id="656519"/>
    <lineage>
        <taxon>Bacteria</taxon>
        <taxon>Bacillati</taxon>
        <taxon>Bacillota</taxon>
        <taxon>Clostridia</taxon>
        <taxon>Halanaerobiales</taxon>
        <taxon>Halanaerobiaceae</taxon>
        <taxon>Halanaerobium</taxon>
    </lineage>
</organism>
<dbReference type="HOGENOM" id="CLU_000445_30_4_9"/>
<dbReference type="Pfam" id="PF00486">
    <property type="entry name" value="Trans_reg_C"/>
    <property type="match status" value="1"/>
</dbReference>
<dbReference type="KEGG" id="has:Halsa_2014"/>
<evidence type="ECO:0000259" key="10">
    <source>
        <dbReference type="PROSITE" id="PS50110"/>
    </source>
</evidence>
<dbReference type="PROSITE" id="PS50110">
    <property type="entry name" value="RESPONSE_REGULATORY"/>
    <property type="match status" value="1"/>
</dbReference>
<evidence type="ECO:0000256" key="4">
    <source>
        <dbReference type="ARBA" id="ARBA00023015"/>
    </source>
</evidence>
<comment type="function">
    <text evidence="7">May play the central regulatory role in sporulation. It may be an element of the effector pathway responsible for the activation of sporulation genes in response to nutritional stress. Spo0A may act in concert with spo0H (a sigma factor) to control the expression of some genes that are critical to the sporulation process.</text>
</comment>
<dbReference type="InterPro" id="IPR016032">
    <property type="entry name" value="Sig_transdc_resp-reg_C-effctor"/>
</dbReference>
<dbReference type="GO" id="GO:0000156">
    <property type="term" value="F:phosphorelay response regulator activity"/>
    <property type="evidence" value="ECO:0007669"/>
    <property type="project" value="TreeGrafter"/>
</dbReference>
<dbReference type="Gene3D" id="6.10.250.690">
    <property type="match status" value="1"/>
</dbReference>
<dbReference type="InterPro" id="IPR001867">
    <property type="entry name" value="OmpR/PhoB-type_DNA-bd"/>
</dbReference>
<evidence type="ECO:0000256" key="1">
    <source>
        <dbReference type="ARBA" id="ARBA00018672"/>
    </source>
</evidence>
<dbReference type="InterPro" id="IPR011006">
    <property type="entry name" value="CheY-like_superfamily"/>
</dbReference>
<dbReference type="PANTHER" id="PTHR48111">
    <property type="entry name" value="REGULATOR OF RPOS"/>
    <property type="match status" value="1"/>
</dbReference>
<evidence type="ECO:0000256" key="2">
    <source>
        <dbReference type="ARBA" id="ARBA00022553"/>
    </source>
</evidence>
<evidence type="ECO:0000256" key="7">
    <source>
        <dbReference type="ARBA" id="ARBA00024867"/>
    </source>
</evidence>
<dbReference type="AlphaFoldDB" id="E4RJL1"/>
<dbReference type="Pfam" id="PF00072">
    <property type="entry name" value="Response_reg"/>
    <property type="match status" value="1"/>
</dbReference>
<dbReference type="SUPFAM" id="SSF46894">
    <property type="entry name" value="C-terminal effector domain of the bipartite response regulators"/>
    <property type="match status" value="1"/>
</dbReference>
<dbReference type="GO" id="GO:0005829">
    <property type="term" value="C:cytosol"/>
    <property type="evidence" value="ECO:0007669"/>
    <property type="project" value="TreeGrafter"/>
</dbReference>
<dbReference type="GO" id="GO:0000976">
    <property type="term" value="F:transcription cis-regulatory region binding"/>
    <property type="evidence" value="ECO:0007669"/>
    <property type="project" value="TreeGrafter"/>
</dbReference>
<reference evidence="12 13" key="2">
    <citation type="journal article" date="2011" name="J. Bacteriol.">
        <title>Complete Genome Sequence of the Haloalkaliphilic, Hydrogen Producing Halanaerobium hydrogenoformans.</title>
        <authorList>
            <person name="Brown S.D."/>
            <person name="Begemann M.B."/>
            <person name="Mormile M.R."/>
            <person name="Wall J.D."/>
            <person name="Han C.S."/>
            <person name="Goodwin L.A."/>
            <person name="Pitluck S."/>
            <person name="Land M.L."/>
            <person name="Hauser L.J."/>
            <person name="Elias D.A."/>
        </authorList>
    </citation>
    <scope>NUCLEOTIDE SEQUENCE [LARGE SCALE GENOMIC DNA]</scope>
    <source>
        <strain evidence="13">sapolanicus</strain>
    </source>
</reference>
<dbReference type="InterPro" id="IPR001789">
    <property type="entry name" value="Sig_transdc_resp-reg_receiver"/>
</dbReference>
<dbReference type="FunFam" id="1.10.10.10:FF:000018">
    <property type="entry name" value="DNA-binding response regulator ResD"/>
    <property type="match status" value="1"/>
</dbReference>
<dbReference type="SMART" id="SM00448">
    <property type="entry name" value="REC"/>
    <property type="match status" value="1"/>
</dbReference>
<proteinExistence type="predicted"/>
<evidence type="ECO:0000256" key="8">
    <source>
        <dbReference type="PROSITE-ProRule" id="PRU00169"/>
    </source>
</evidence>
<evidence type="ECO:0000256" key="9">
    <source>
        <dbReference type="PROSITE-ProRule" id="PRU01091"/>
    </source>
</evidence>
<dbReference type="eggNOG" id="COG0745">
    <property type="taxonomic scope" value="Bacteria"/>
</dbReference>
<dbReference type="EMBL" id="CP002304">
    <property type="protein sequence ID" value="ADQ15431.1"/>
    <property type="molecule type" value="Genomic_DNA"/>
</dbReference>
<dbReference type="SMART" id="SM00862">
    <property type="entry name" value="Trans_reg_C"/>
    <property type="match status" value="1"/>
</dbReference>
<dbReference type="Gene3D" id="3.40.50.2300">
    <property type="match status" value="1"/>
</dbReference>
<dbReference type="InterPro" id="IPR036388">
    <property type="entry name" value="WH-like_DNA-bd_sf"/>
</dbReference>
<keyword evidence="6" id="KW-0804">Transcription</keyword>
<dbReference type="Gene3D" id="1.10.10.10">
    <property type="entry name" value="Winged helix-like DNA-binding domain superfamily/Winged helix DNA-binding domain"/>
    <property type="match status" value="1"/>
</dbReference>
<dbReference type="Proteomes" id="UP000007434">
    <property type="component" value="Chromosome"/>
</dbReference>
<dbReference type="STRING" id="656519.Halsa_2014"/>
<evidence type="ECO:0000256" key="3">
    <source>
        <dbReference type="ARBA" id="ARBA00023012"/>
    </source>
</evidence>
<dbReference type="PROSITE" id="PS51755">
    <property type="entry name" value="OMPR_PHOB"/>
    <property type="match status" value="1"/>
</dbReference>
<keyword evidence="13" id="KW-1185">Reference proteome</keyword>
<evidence type="ECO:0000259" key="11">
    <source>
        <dbReference type="PROSITE" id="PS51755"/>
    </source>
</evidence>
<evidence type="ECO:0000256" key="6">
    <source>
        <dbReference type="ARBA" id="ARBA00023163"/>
    </source>
</evidence>
<feature type="DNA-binding region" description="OmpR/PhoB-type" evidence="9">
    <location>
        <begin position="133"/>
        <end position="227"/>
    </location>
</feature>
<dbReference type="SUPFAM" id="SSF52172">
    <property type="entry name" value="CheY-like"/>
    <property type="match status" value="1"/>
</dbReference>
<keyword evidence="5 9" id="KW-0238">DNA-binding</keyword>
<dbReference type="RefSeq" id="WP_013406499.1">
    <property type="nucleotide sequence ID" value="NC_014654.1"/>
</dbReference>
<dbReference type="GO" id="GO:0006355">
    <property type="term" value="P:regulation of DNA-templated transcription"/>
    <property type="evidence" value="ECO:0007669"/>
    <property type="project" value="InterPro"/>
</dbReference>
<feature type="domain" description="OmpR/PhoB-type" evidence="11">
    <location>
        <begin position="133"/>
        <end position="227"/>
    </location>
</feature>
<feature type="modified residue" description="4-aspartylphosphate" evidence="8">
    <location>
        <position position="51"/>
    </location>
</feature>
<keyword evidence="4" id="KW-0805">Transcription regulation</keyword>
<evidence type="ECO:0000313" key="13">
    <source>
        <dbReference type="Proteomes" id="UP000007434"/>
    </source>
</evidence>
<evidence type="ECO:0000256" key="5">
    <source>
        <dbReference type="ARBA" id="ARBA00023125"/>
    </source>
</evidence>
<reference evidence="12 13" key="1">
    <citation type="submission" date="2010-11" db="EMBL/GenBank/DDBJ databases">
        <title>Complete sequence of Halanaerobium sp. sapolanicus.</title>
        <authorList>
            <consortium name="US DOE Joint Genome Institute"/>
            <person name="Lucas S."/>
            <person name="Copeland A."/>
            <person name="Lapidus A."/>
            <person name="Cheng J.-F."/>
            <person name="Bruce D."/>
            <person name="Goodwin L."/>
            <person name="Pitluck S."/>
            <person name="Davenport K."/>
            <person name="Detter J.C."/>
            <person name="Han C."/>
            <person name="Tapia R."/>
            <person name="Land M."/>
            <person name="Hauser L."/>
            <person name="Jeffries C."/>
            <person name="Kyrpides N."/>
            <person name="Ivanova N."/>
            <person name="Mikhailova N."/>
            <person name="Begemann M.B."/>
            <person name="Mormile M.R."/>
            <person name="Wall J.D."/>
            <person name="Elias D.A."/>
            <person name="Woyke T."/>
        </authorList>
    </citation>
    <scope>NUCLEOTIDE SEQUENCE [LARGE SCALE GENOMIC DNA]</scope>
    <source>
        <strain evidence="13">sapolanicus</strain>
    </source>
</reference>
<dbReference type="InterPro" id="IPR039420">
    <property type="entry name" value="WalR-like"/>
</dbReference>
<feature type="domain" description="Response regulatory" evidence="10">
    <location>
        <begin position="3"/>
        <end position="118"/>
    </location>
</feature>
<evidence type="ECO:0000313" key="12">
    <source>
        <dbReference type="EMBL" id="ADQ15431.1"/>
    </source>
</evidence>
<dbReference type="FunFam" id="3.40.50.2300:FF:000001">
    <property type="entry name" value="DNA-binding response regulator PhoB"/>
    <property type="match status" value="1"/>
</dbReference>
<dbReference type="GO" id="GO:0032993">
    <property type="term" value="C:protein-DNA complex"/>
    <property type="evidence" value="ECO:0007669"/>
    <property type="project" value="TreeGrafter"/>
</dbReference>
<gene>
    <name evidence="12" type="ordered locus">Halsa_2014</name>
</gene>
<name>E4RJL1_HALHG</name>
<accession>E4RJL1</accession>
<protein>
    <recommendedName>
        <fullName evidence="1">Stage 0 sporulation protein A homolog</fullName>
    </recommendedName>
</protein>